<keyword evidence="3 6" id="KW-0812">Transmembrane</keyword>
<feature type="transmembrane region" description="Helical" evidence="6">
    <location>
        <begin position="199"/>
        <end position="219"/>
    </location>
</feature>
<protein>
    <submittedName>
        <fullName evidence="8">Putative DMT superfamily transporter inner membrane protein</fullName>
    </submittedName>
</protein>
<feature type="transmembrane region" description="Helical" evidence="6">
    <location>
        <begin position="12"/>
        <end position="33"/>
    </location>
</feature>
<evidence type="ECO:0000256" key="5">
    <source>
        <dbReference type="ARBA" id="ARBA00023136"/>
    </source>
</evidence>
<organism evidence="8 9">
    <name type="scientific">Marinobacter salarius</name>
    <dbReference type="NCBI Taxonomy" id="1420917"/>
    <lineage>
        <taxon>Bacteria</taxon>
        <taxon>Pseudomonadati</taxon>
        <taxon>Pseudomonadota</taxon>
        <taxon>Gammaproteobacteria</taxon>
        <taxon>Pseudomonadales</taxon>
        <taxon>Marinobacteraceae</taxon>
        <taxon>Marinobacter</taxon>
    </lineage>
</organism>
<dbReference type="RefSeq" id="WP_157665605.1">
    <property type="nucleotide sequence ID" value="NZ_CP020931.1"/>
</dbReference>
<feature type="transmembrane region" description="Helical" evidence="6">
    <location>
        <begin position="45"/>
        <end position="63"/>
    </location>
</feature>
<proteinExistence type="inferred from homology"/>
<dbReference type="SUPFAM" id="SSF103481">
    <property type="entry name" value="Multidrug resistance efflux transporter EmrE"/>
    <property type="match status" value="2"/>
</dbReference>
<dbReference type="InterPro" id="IPR050638">
    <property type="entry name" value="AA-Vitamin_Transporters"/>
</dbReference>
<feature type="transmembrane region" description="Helical" evidence="6">
    <location>
        <begin position="159"/>
        <end position="179"/>
    </location>
</feature>
<name>A0A1W6KA94_9GAMM</name>
<evidence type="ECO:0000256" key="4">
    <source>
        <dbReference type="ARBA" id="ARBA00022989"/>
    </source>
</evidence>
<evidence type="ECO:0000313" key="9">
    <source>
        <dbReference type="Proteomes" id="UP000193100"/>
    </source>
</evidence>
<dbReference type="GeneID" id="77256202"/>
<feature type="transmembrane region" description="Helical" evidence="6">
    <location>
        <begin position="280"/>
        <end position="300"/>
    </location>
</feature>
<dbReference type="AlphaFoldDB" id="A0A1W6KA94"/>
<keyword evidence="4 6" id="KW-1133">Transmembrane helix</keyword>
<evidence type="ECO:0000256" key="6">
    <source>
        <dbReference type="SAM" id="Phobius"/>
    </source>
</evidence>
<dbReference type="GO" id="GO:0016020">
    <property type="term" value="C:membrane"/>
    <property type="evidence" value="ECO:0007669"/>
    <property type="project" value="UniProtKB-SubCell"/>
</dbReference>
<dbReference type="Pfam" id="PF00892">
    <property type="entry name" value="EamA"/>
    <property type="match status" value="1"/>
</dbReference>
<evidence type="ECO:0000256" key="3">
    <source>
        <dbReference type="ARBA" id="ARBA00022692"/>
    </source>
</evidence>
<sequence>MKQHTSTASHQPGVTSMLLLLGVGVLIALMLPLSRAAMDIGMTPLAYAFWQALGGGILLVLCGRRGSPVRFSRPLFQYFGISGLTAIAVPNALAFIVVANIGSGLTATLYALPSLATYGISVILGMETLSRKKSIGLSLGVAGCVWILSPNPAGINPDSLPWLLLGMLVPLSLAIGNVYRTSHWPKGATPEQLAPGMLLAGAVLILLVVVVTGGAHSLLVSGMDLWTIVAVQSVLTAISYRGFFHLQKRTSPTFLSQLGFVITPAGLLFGIVFFGESYGWAVWGGVVLLLIGVVLANGATRERKTCNAVRNPG</sequence>
<feature type="transmembrane region" description="Helical" evidence="6">
    <location>
        <begin position="225"/>
        <end position="243"/>
    </location>
</feature>
<feature type="transmembrane region" description="Helical" evidence="6">
    <location>
        <begin position="107"/>
        <end position="126"/>
    </location>
</feature>
<comment type="similarity">
    <text evidence="2">Belongs to the EamA transporter family.</text>
</comment>
<evidence type="ECO:0000259" key="7">
    <source>
        <dbReference type="Pfam" id="PF00892"/>
    </source>
</evidence>
<feature type="transmembrane region" description="Helical" evidence="6">
    <location>
        <begin position="255"/>
        <end position="274"/>
    </location>
</feature>
<feature type="transmembrane region" description="Helical" evidence="6">
    <location>
        <begin position="75"/>
        <end position="101"/>
    </location>
</feature>
<comment type="subcellular location">
    <subcellularLocation>
        <location evidence="1">Membrane</location>
        <topology evidence="1">Multi-pass membrane protein</topology>
    </subcellularLocation>
</comment>
<dbReference type="Proteomes" id="UP000193100">
    <property type="component" value="Chromosome"/>
</dbReference>
<evidence type="ECO:0000256" key="2">
    <source>
        <dbReference type="ARBA" id="ARBA00007362"/>
    </source>
</evidence>
<dbReference type="PANTHER" id="PTHR32322">
    <property type="entry name" value="INNER MEMBRANE TRANSPORTER"/>
    <property type="match status" value="1"/>
</dbReference>
<evidence type="ECO:0000313" key="8">
    <source>
        <dbReference type="EMBL" id="ARM84330.1"/>
    </source>
</evidence>
<keyword evidence="5 6" id="KW-0472">Membrane</keyword>
<dbReference type="PANTHER" id="PTHR32322:SF2">
    <property type="entry name" value="EAMA DOMAIN-CONTAINING PROTEIN"/>
    <property type="match status" value="1"/>
</dbReference>
<feature type="transmembrane region" description="Helical" evidence="6">
    <location>
        <begin position="135"/>
        <end position="153"/>
    </location>
</feature>
<gene>
    <name evidence="8" type="ORF">MARSALSMR5_02257</name>
</gene>
<accession>A0A1W6KA94</accession>
<evidence type="ECO:0000256" key="1">
    <source>
        <dbReference type="ARBA" id="ARBA00004141"/>
    </source>
</evidence>
<dbReference type="InterPro" id="IPR037185">
    <property type="entry name" value="EmrE-like"/>
</dbReference>
<dbReference type="EMBL" id="CP020931">
    <property type="protein sequence ID" value="ARM84330.1"/>
    <property type="molecule type" value="Genomic_DNA"/>
</dbReference>
<feature type="domain" description="EamA" evidence="7">
    <location>
        <begin position="16"/>
        <end position="148"/>
    </location>
</feature>
<dbReference type="InterPro" id="IPR000620">
    <property type="entry name" value="EamA_dom"/>
</dbReference>
<reference evidence="8 9" key="1">
    <citation type="submission" date="2017-04" db="EMBL/GenBank/DDBJ databases">
        <title>Genome Sequence of Marinobacter salarius strain SMR5 Isolated from a culture of the Diatom Skeletonema marinoi.</title>
        <authorList>
            <person name="Topel M."/>
            <person name="Pinder M.I.M."/>
            <person name="Johansson O.N."/>
            <person name="Kourtchenko O."/>
            <person name="Godhe A."/>
            <person name="Clarke A.K."/>
        </authorList>
    </citation>
    <scope>NUCLEOTIDE SEQUENCE [LARGE SCALE GENOMIC DNA]</scope>
    <source>
        <strain evidence="8 9">SMR5</strain>
    </source>
</reference>